<feature type="region of interest" description="Disordered" evidence="1">
    <location>
        <begin position="273"/>
        <end position="300"/>
    </location>
</feature>
<evidence type="ECO:0000256" key="1">
    <source>
        <dbReference type="SAM" id="MobiDB-lite"/>
    </source>
</evidence>
<dbReference type="Proteomes" id="UP000677228">
    <property type="component" value="Unassembled WGS sequence"/>
</dbReference>
<dbReference type="EMBL" id="CAJNOK010000801">
    <property type="protein sequence ID" value="CAF0776375.1"/>
    <property type="molecule type" value="Genomic_DNA"/>
</dbReference>
<accession>A0A8S2GTP8</accession>
<dbReference type="InterPro" id="IPR017956">
    <property type="entry name" value="AT_hook_DNA-bd_motif"/>
</dbReference>
<feature type="compositionally biased region" description="Basic and acidic residues" evidence="1">
    <location>
        <begin position="286"/>
        <end position="300"/>
    </location>
</feature>
<dbReference type="AlphaFoldDB" id="A0A8S2GTP8"/>
<dbReference type="GO" id="GO:0003677">
    <property type="term" value="F:DNA binding"/>
    <property type="evidence" value="ECO:0007669"/>
    <property type="project" value="InterPro"/>
</dbReference>
<evidence type="ECO:0000313" key="4">
    <source>
        <dbReference type="Proteomes" id="UP000682733"/>
    </source>
</evidence>
<feature type="region of interest" description="Disordered" evidence="1">
    <location>
        <begin position="406"/>
        <end position="433"/>
    </location>
</feature>
<feature type="compositionally biased region" description="Low complexity" evidence="1">
    <location>
        <begin position="717"/>
        <end position="738"/>
    </location>
</feature>
<feature type="compositionally biased region" description="Polar residues" evidence="1">
    <location>
        <begin position="496"/>
        <end position="515"/>
    </location>
</feature>
<feature type="region of interest" description="Disordered" evidence="1">
    <location>
        <begin position="690"/>
        <end position="792"/>
    </location>
</feature>
<feature type="region of interest" description="Disordered" evidence="1">
    <location>
        <begin position="27"/>
        <end position="60"/>
    </location>
</feature>
<feature type="region of interest" description="Disordered" evidence="1">
    <location>
        <begin position="1"/>
        <end position="20"/>
    </location>
</feature>
<sequence>MDEAINLSSTKTEFSDLVDDLDIDGEVEEEEEEDNGHQFDHEYEDEQIESENELDDESKNFGVVQNLERIDTEQQELGSENGDGDLEIEEEEEEEIVLKIADDDRDEYESSNTTNKILKDQSSMQDLLPGIVTPKTFIPKVEDLKLHHARRKGVPKRLDTSHRDNHVKIAKQRIVINNNNNNHSNTNHGNGISTCDYRLNKNEEDEDRENEHIKKQQQNGHHQKYFIHITNYDDENGNLEYENGGSLDDIDDIVKNVLQSIIETVHKKSKQQQIKKLPVQQQPHQKIKESKTVQKEEESQLTIDRRKMLLMLAAAATTPSTKEKPINKQNVVKNYGQSSFVKQEKLNQNQQQSSINNHTSKSSNQKTNSNTPLLSTFKQLMNFNQQSQDQQKLKLQHQILKHQTEERQKYKQTQPQNFPQPQAKRQKTSSTNSAADYATTFNAQQNTQILWEMAHQLMLASNPTPLADETPFSSILKSQLLGQQQPPVNKVGRPPKQQQQTGTNLASMRSSTNVPNGKHPSSSSSSKQQQQQQQQQSQTVKKQTSPPDRSALFKSTTNSSPPPSSSSSSFDPLRGFAPRRRGRPPKYVTERSHLSDVLKSASATNDPTALSAAFFAAMSGTSSSATDHENQQQHQSYEQLLNAMSSDRSTSSTLDLLSTFAAKSSNGSRQSSSSSSLSAFQSLLNSESLKTSTSHSTRNGVPASLLKHSGHSRSHHQNATQAQTQSTTHWTPPKTTVTSPISLSGNDIQQPKKRGPGRPPKNHTLLMTAPPTTHAQQQSKSKNPPTMVPSPFNQHLNAALALANSKLNSDVRK</sequence>
<feature type="compositionally biased region" description="Polar residues" evidence="1">
    <location>
        <begin position="770"/>
        <end position="784"/>
    </location>
</feature>
<feature type="compositionally biased region" description="Low complexity" evidence="1">
    <location>
        <begin position="273"/>
        <end position="282"/>
    </location>
</feature>
<feature type="compositionally biased region" description="Low complexity" evidence="1">
    <location>
        <begin position="521"/>
        <end position="545"/>
    </location>
</feature>
<reference evidence="3" key="1">
    <citation type="submission" date="2021-02" db="EMBL/GenBank/DDBJ databases">
        <authorList>
            <person name="Nowell W R."/>
        </authorList>
    </citation>
    <scope>NUCLEOTIDE SEQUENCE</scope>
</reference>
<dbReference type="Proteomes" id="UP000682733">
    <property type="component" value="Unassembled WGS sequence"/>
</dbReference>
<name>A0A8S2GTP8_9BILA</name>
<protein>
    <submittedName>
        <fullName evidence="3">Uncharacterized protein</fullName>
    </submittedName>
</protein>
<organism evidence="3 4">
    <name type="scientific">Didymodactylos carnosus</name>
    <dbReference type="NCBI Taxonomy" id="1234261"/>
    <lineage>
        <taxon>Eukaryota</taxon>
        <taxon>Metazoa</taxon>
        <taxon>Spiralia</taxon>
        <taxon>Gnathifera</taxon>
        <taxon>Rotifera</taxon>
        <taxon>Eurotatoria</taxon>
        <taxon>Bdelloidea</taxon>
        <taxon>Philodinida</taxon>
        <taxon>Philodinidae</taxon>
        <taxon>Didymodactylos</taxon>
    </lineage>
</organism>
<evidence type="ECO:0000313" key="3">
    <source>
        <dbReference type="EMBL" id="CAF3557608.1"/>
    </source>
</evidence>
<feature type="region of interest" description="Disordered" evidence="1">
    <location>
        <begin position="345"/>
        <end position="371"/>
    </location>
</feature>
<feature type="compositionally biased region" description="Low complexity" evidence="1">
    <location>
        <begin position="565"/>
        <end position="576"/>
    </location>
</feature>
<feature type="region of interest" description="Disordered" evidence="1">
    <location>
        <begin position="203"/>
        <end position="222"/>
    </location>
</feature>
<feature type="compositionally biased region" description="Acidic residues" evidence="1">
    <location>
        <begin position="42"/>
        <end position="56"/>
    </location>
</feature>
<feature type="compositionally biased region" description="Polar residues" evidence="1">
    <location>
        <begin position="690"/>
        <end position="699"/>
    </location>
</feature>
<gene>
    <name evidence="2" type="ORF">OVA965_LOCUS3362</name>
    <name evidence="3" type="ORF">TMI583_LOCUS3361</name>
</gene>
<feature type="compositionally biased region" description="Low complexity" evidence="1">
    <location>
        <begin position="347"/>
        <end position="371"/>
    </location>
</feature>
<feature type="compositionally biased region" description="Polar residues" evidence="1">
    <location>
        <begin position="1"/>
        <end position="12"/>
    </location>
</feature>
<feature type="compositionally biased region" description="Polar residues" evidence="1">
    <location>
        <begin position="739"/>
        <end position="749"/>
    </location>
</feature>
<feature type="region of interest" description="Disordered" evidence="1">
    <location>
        <begin position="480"/>
        <end position="593"/>
    </location>
</feature>
<dbReference type="EMBL" id="CAJOBA010000801">
    <property type="protein sequence ID" value="CAF3557608.1"/>
    <property type="molecule type" value="Genomic_DNA"/>
</dbReference>
<evidence type="ECO:0000313" key="2">
    <source>
        <dbReference type="EMBL" id="CAF0776375.1"/>
    </source>
</evidence>
<proteinExistence type="predicted"/>
<dbReference type="SMART" id="SM00384">
    <property type="entry name" value="AT_hook"/>
    <property type="match status" value="3"/>
</dbReference>
<feature type="compositionally biased region" description="Polar residues" evidence="1">
    <location>
        <begin position="411"/>
        <end position="420"/>
    </location>
</feature>
<comment type="caution">
    <text evidence="3">The sequence shown here is derived from an EMBL/GenBank/DDBJ whole genome shotgun (WGS) entry which is preliminary data.</text>
</comment>